<dbReference type="EMBL" id="PFAE01000011">
    <property type="protein sequence ID" value="PIS00025.1"/>
    <property type="molecule type" value="Genomic_DNA"/>
</dbReference>
<dbReference type="AlphaFoldDB" id="A0A2H0VLP6"/>
<keyword evidence="1" id="KW-1133">Transmembrane helix</keyword>
<feature type="transmembrane region" description="Helical" evidence="1">
    <location>
        <begin position="6"/>
        <end position="23"/>
    </location>
</feature>
<organism evidence="2 3">
    <name type="scientific">Candidatus Collierbacteria bacterium CG10_big_fil_rev_8_21_14_0_10_43_36</name>
    <dbReference type="NCBI Taxonomy" id="1974534"/>
    <lineage>
        <taxon>Bacteria</taxon>
        <taxon>Candidatus Collieribacteriota</taxon>
    </lineage>
</organism>
<comment type="caution">
    <text evidence="2">The sequence shown here is derived from an EMBL/GenBank/DDBJ whole genome shotgun (WGS) entry which is preliminary data.</text>
</comment>
<dbReference type="Proteomes" id="UP000230730">
    <property type="component" value="Unassembled WGS sequence"/>
</dbReference>
<proteinExistence type="predicted"/>
<name>A0A2H0VLP6_9BACT</name>
<protein>
    <submittedName>
        <fullName evidence="2">Uncharacterized protein</fullName>
    </submittedName>
</protein>
<feature type="transmembrane region" description="Helical" evidence="1">
    <location>
        <begin position="28"/>
        <end position="49"/>
    </location>
</feature>
<evidence type="ECO:0000256" key="1">
    <source>
        <dbReference type="SAM" id="Phobius"/>
    </source>
</evidence>
<evidence type="ECO:0000313" key="2">
    <source>
        <dbReference type="EMBL" id="PIS00025.1"/>
    </source>
</evidence>
<evidence type="ECO:0000313" key="3">
    <source>
        <dbReference type="Proteomes" id="UP000230730"/>
    </source>
</evidence>
<keyword evidence="1" id="KW-0812">Transmembrane</keyword>
<accession>A0A2H0VLP6</accession>
<keyword evidence="1" id="KW-0472">Membrane</keyword>
<sequence length="340" mass="36905">MTSFYIVLALLVIVTVIFTTISYRRNSLFWGICAAIVAFLTTVLAILLFTGTLAQITAAITAKPTPAAVYVPSTPRPSAPGSEKIVPVESFDGKLPVNLPEGVKIVGNRAFNVCDPTTPRDGYPELQIEVLWTDGLERPETLTGLDLNRQEVGEGLYYLFLFPLGSGGHAYDADGHFTYEVHGGIDGTYVLSTAITGWCKYDENDRYEWDSGTEMHPGMVQFHPVDGDVCPESAWDWVNMPSNGKLPKPPCTGGVEVESESQAVNAEASCSQPTDNGWTWTTRDGASFWFYTGSAITFSVTSDFDQVHWFFDDGTTQNSGVAMPGESVTAVTVSAFCASK</sequence>
<reference evidence="3" key="1">
    <citation type="submission" date="2017-09" db="EMBL/GenBank/DDBJ databases">
        <title>Depth-based differentiation of microbial function through sediment-hosted aquifers and enrichment of novel symbionts in the deep terrestrial subsurface.</title>
        <authorList>
            <person name="Probst A.J."/>
            <person name="Ladd B."/>
            <person name="Jarett J.K."/>
            <person name="Geller-Mcgrath D.E."/>
            <person name="Sieber C.M.K."/>
            <person name="Emerson J.B."/>
            <person name="Anantharaman K."/>
            <person name="Thomas B.C."/>
            <person name="Malmstrom R."/>
            <person name="Stieglmeier M."/>
            <person name="Klingl A."/>
            <person name="Woyke T."/>
            <person name="Ryan C.M."/>
            <person name="Banfield J.F."/>
        </authorList>
    </citation>
    <scope>NUCLEOTIDE SEQUENCE [LARGE SCALE GENOMIC DNA]</scope>
</reference>
<gene>
    <name evidence="2" type="ORF">COT86_00790</name>
</gene>